<dbReference type="InterPro" id="IPR006336">
    <property type="entry name" value="GCS2"/>
</dbReference>
<dbReference type="AlphaFoldDB" id="I7CHX4"/>
<dbReference type="Pfam" id="PF04107">
    <property type="entry name" value="GCS2"/>
    <property type="match status" value="1"/>
</dbReference>
<sequence>MIRPCTFGIEEEYLLVNLGSGQVPATPSPAVIGRCREALGRYFAQEMFRSQIELASPVFTNLHEAREFFQRSRQRLRVA</sequence>
<dbReference type="SUPFAM" id="SSF55931">
    <property type="entry name" value="Glutamine synthetase/guanido kinase"/>
    <property type="match status" value="1"/>
</dbReference>
<accession>I7CHX4</accession>
<dbReference type="GO" id="GO:0042398">
    <property type="term" value="P:modified amino acid biosynthetic process"/>
    <property type="evidence" value="ECO:0007669"/>
    <property type="project" value="InterPro"/>
</dbReference>
<organism evidence="1 2">
    <name type="scientific">Pseudomonas putida (strain DOT-T1E)</name>
    <dbReference type="NCBI Taxonomy" id="1196325"/>
    <lineage>
        <taxon>Bacteria</taxon>
        <taxon>Pseudomonadati</taxon>
        <taxon>Pseudomonadota</taxon>
        <taxon>Gammaproteobacteria</taxon>
        <taxon>Pseudomonadales</taxon>
        <taxon>Pseudomonadaceae</taxon>
        <taxon>Pseudomonas</taxon>
    </lineage>
</organism>
<reference evidence="2" key="1">
    <citation type="journal article" date="2013" name="Microb. Biotechnol.">
        <title>Metabolic potential of the organic-solvent tolerant Pseudomonas putida DOT-T1E deduced from its annotated genome.</title>
        <authorList>
            <person name="Udaondo Z."/>
            <person name="Molina L."/>
            <person name="Daniels C."/>
            <person name="Gomez M.J."/>
            <person name="Molina-Henares M.A."/>
            <person name="Matilla M.A."/>
            <person name="Roca A."/>
            <person name="Fernandez M."/>
            <person name="Duque E."/>
            <person name="Segura A."/>
            <person name="Ramos J.L."/>
        </authorList>
    </citation>
    <scope>NUCLEOTIDE SEQUENCE [LARGE SCALE GENOMIC DNA]</scope>
    <source>
        <strain evidence="2">DOT-T1E</strain>
    </source>
</reference>
<proteinExistence type="predicted"/>
<dbReference type="Proteomes" id="UP000006503">
    <property type="component" value="Chromosome"/>
</dbReference>
<dbReference type="KEGG" id="ppx:T1E_5623"/>
<evidence type="ECO:0000313" key="1">
    <source>
        <dbReference type="EMBL" id="AFO51444.1"/>
    </source>
</evidence>
<name>I7CHX4_PSEPT</name>
<evidence type="ECO:0000313" key="2">
    <source>
        <dbReference type="Proteomes" id="UP000006503"/>
    </source>
</evidence>
<keyword evidence="1" id="KW-0436">Ligase</keyword>
<dbReference type="Gene3D" id="3.30.590.20">
    <property type="match status" value="1"/>
</dbReference>
<dbReference type="HOGENOM" id="CLU_2603328_0_0_6"/>
<dbReference type="InterPro" id="IPR014746">
    <property type="entry name" value="Gln_synth/guanido_kin_cat_dom"/>
</dbReference>
<gene>
    <name evidence="1" type="ordered locus">T1E_5623</name>
</gene>
<protein>
    <submittedName>
        <fullName evidence="1">Carboxylate-amine ligase</fullName>
    </submittedName>
</protein>
<dbReference type="EMBL" id="CP003734">
    <property type="protein sequence ID" value="AFO51444.1"/>
    <property type="molecule type" value="Genomic_DNA"/>
</dbReference>
<dbReference type="PATRIC" id="fig|1196325.3.peg.5585"/>
<dbReference type="GO" id="GO:0004357">
    <property type="term" value="F:glutamate-cysteine ligase activity"/>
    <property type="evidence" value="ECO:0007669"/>
    <property type="project" value="InterPro"/>
</dbReference>